<evidence type="ECO:0000313" key="1">
    <source>
        <dbReference type="EMBL" id="PVD25874.1"/>
    </source>
</evidence>
<protein>
    <submittedName>
        <fullName evidence="1">Uncharacterized protein</fullName>
    </submittedName>
</protein>
<gene>
    <name evidence="1" type="ORF">C0Q70_13538</name>
</gene>
<keyword evidence="2" id="KW-1185">Reference proteome</keyword>
<dbReference type="AlphaFoldDB" id="A0A2T7NXJ0"/>
<name>A0A2T7NXJ0_POMCA</name>
<dbReference type="SUPFAM" id="SSF52833">
    <property type="entry name" value="Thioredoxin-like"/>
    <property type="match status" value="1"/>
</dbReference>
<dbReference type="Pfam" id="PF13911">
    <property type="entry name" value="AhpC-TSA_2"/>
    <property type="match status" value="1"/>
</dbReference>
<dbReference type="OrthoDB" id="40334at2759"/>
<dbReference type="Gene3D" id="3.40.30.10">
    <property type="entry name" value="Glutaredoxin"/>
    <property type="match status" value="1"/>
</dbReference>
<dbReference type="STRING" id="400727.A0A2T7NXJ0"/>
<reference evidence="1 2" key="1">
    <citation type="submission" date="2018-04" db="EMBL/GenBank/DDBJ databases">
        <title>The genome of golden apple snail Pomacea canaliculata provides insight into stress tolerance and invasive adaptation.</title>
        <authorList>
            <person name="Liu C."/>
            <person name="Liu B."/>
            <person name="Ren Y."/>
            <person name="Zhang Y."/>
            <person name="Wang H."/>
            <person name="Li S."/>
            <person name="Jiang F."/>
            <person name="Yin L."/>
            <person name="Zhang G."/>
            <person name="Qian W."/>
            <person name="Fan W."/>
        </authorList>
    </citation>
    <scope>NUCLEOTIDE SEQUENCE [LARGE SCALE GENOMIC DNA]</scope>
    <source>
        <strain evidence="1">SZHN2017</strain>
        <tissue evidence="1">Muscle</tissue>
    </source>
</reference>
<comment type="caution">
    <text evidence="1">The sequence shown here is derived from an EMBL/GenBank/DDBJ whole genome shotgun (WGS) entry which is preliminary data.</text>
</comment>
<dbReference type="EMBL" id="PZQS01000008">
    <property type="protein sequence ID" value="PVD25874.1"/>
    <property type="molecule type" value="Genomic_DNA"/>
</dbReference>
<dbReference type="InterPro" id="IPR032801">
    <property type="entry name" value="PXL2A/B/C"/>
</dbReference>
<evidence type="ECO:0000313" key="2">
    <source>
        <dbReference type="Proteomes" id="UP000245119"/>
    </source>
</evidence>
<accession>A0A2T7NXJ0</accession>
<organism evidence="1 2">
    <name type="scientific">Pomacea canaliculata</name>
    <name type="common">Golden apple snail</name>
    <dbReference type="NCBI Taxonomy" id="400727"/>
    <lineage>
        <taxon>Eukaryota</taxon>
        <taxon>Metazoa</taxon>
        <taxon>Spiralia</taxon>
        <taxon>Lophotrochozoa</taxon>
        <taxon>Mollusca</taxon>
        <taxon>Gastropoda</taxon>
        <taxon>Caenogastropoda</taxon>
        <taxon>Architaenioglossa</taxon>
        <taxon>Ampullarioidea</taxon>
        <taxon>Ampullariidae</taxon>
        <taxon>Pomacea</taxon>
    </lineage>
</organism>
<dbReference type="Proteomes" id="UP000245119">
    <property type="component" value="Linkage Group LG8"/>
</dbReference>
<sequence length="327" mass="37062">MMDERQNKETLLLCLQELKEAEETLVAYAEKEVKASVKTFVSSKIGKLFRLASVYKDIFERLGIQTKDDFEEKIKHHFRYSPLREAFEEWQEAENKWDDLLKDVDSRIGTKGPHPLTEGQQISLMQMFIDARTGTRKCLYDFFHKEKPSSGSVIQEAPSDAGNSGLSSFLPFPSSVVLDEFYRLGSQIVMVSFGAHEGALRWLEETNCPFDMILDHDRQLYHSFGLKQSVLKVWSISCMVYYAQQMCAGRSLPTPYENIHDDPNQLGGDFIVARDGTVLLTYCSQSSTDRPSVDHLLCSLHTSLVGGCCPDVSVYGNEDEPGSFYCL</sequence>
<dbReference type="InterPro" id="IPR036249">
    <property type="entry name" value="Thioredoxin-like_sf"/>
</dbReference>
<proteinExistence type="predicted"/>